<feature type="DNA-binding region" description="H-T-H motif" evidence="3">
    <location>
        <begin position="26"/>
        <end position="45"/>
    </location>
</feature>
<dbReference type="Pfam" id="PF17937">
    <property type="entry name" value="TetR_C_28"/>
    <property type="match status" value="1"/>
</dbReference>
<dbReference type="Gene3D" id="1.10.357.10">
    <property type="entry name" value="Tetracycline Repressor, domain 2"/>
    <property type="match status" value="1"/>
</dbReference>
<dbReference type="PANTHER" id="PTHR43479:SF11">
    <property type="entry name" value="ACREF_ENVCD OPERON REPRESSOR-RELATED"/>
    <property type="match status" value="1"/>
</dbReference>
<dbReference type="InterPro" id="IPR001647">
    <property type="entry name" value="HTH_TetR"/>
</dbReference>
<protein>
    <recommendedName>
        <fullName evidence="4">HTH tetR-type domain-containing protein</fullName>
    </recommendedName>
</protein>
<dbReference type="PANTHER" id="PTHR43479">
    <property type="entry name" value="ACREF/ENVCD OPERON REPRESSOR-RELATED"/>
    <property type="match status" value="1"/>
</dbReference>
<name>A0A653R6P0_BACAB</name>
<dbReference type="InterPro" id="IPR009057">
    <property type="entry name" value="Homeodomain-like_sf"/>
</dbReference>
<dbReference type="Proteomes" id="UP000433089">
    <property type="component" value="Unassembled WGS sequence"/>
</dbReference>
<dbReference type="InterPro" id="IPR036271">
    <property type="entry name" value="Tet_transcr_reg_TetR-rel_C_sf"/>
</dbReference>
<evidence type="ECO:0000313" key="6">
    <source>
        <dbReference type="Proteomes" id="UP000433089"/>
    </source>
</evidence>
<gene>
    <name evidence="5" type="ORF">BACI348_40880</name>
</gene>
<dbReference type="GO" id="GO:0003677">
    <property type="term" value="F:DNA binding"/>
    <property type="evidence" value="ECO:0007669"/>
    <property type="project" value="UniProtKB-UniRule"/>
</dbReference>
<accession>A0A5C2CCX5</accession>
<sequence length="180" mass="20909">MSKTKKEQIFEAAAHTILKEGLSQLTLQQVAEHANMTKAGLLYHFSSKEDLIQQMNEHAVASFRQQLDTYQETYKNEKAPYVRAYILATLNDLDRQNTTQLCTSMLATMSFDEALLNPWRHFYAEFKEKATEEINDPALSQLIRLACDGIWFSEMFQLEPLNREEKTLLLHRILHILEEG</sequence>
<keyword evidence="1" id="KW-0678">Repressor</keyword>
<accession>A0A653R6P0</accession>
<feature type="domain" description="HTH tetR-type" evidence="4">
    <location>
        <begin position="3"/>
        <end position="63"/>
    </location>
</feature>
<dbReference type="InterPro" id="IPR041479">
    <property type="entry name" value="TetR_CgmR_C"/>
</dbReference>
<evidence type="ECO:0000259" key="4">
    <source>
        <dbReference type="PROSITE" id="PS50977"/>
    </source>
</evidence>
<dbReference type="AlphaFoldDB" id="A0A653R6P0"/>
<dbReference type="RefSeq" id="WP_041507251.1">
    <property type="nucleotide sequence ID" value="NZ_BPWB01000003.1"/>
</dbReference>
<evidence type="ECO:0000256" key="2">
    <source>
        <dbReference type="ARBA" id="ARBA00023125"/>
    </source>
</evidence>
<dbReference type="SUPFAM" id="SSF48498">
    <property type="entry name" value="Tetracyclin repressor-like, C-terminal domain"/>
    <property type="match status" value="1"/>
</dbReference>
<evidence type="ECO:0000256" key="3">
    <source>
        <dbReference type="PROSITE-ProRule" id="PRU00335"/>
    </source>
</evidence>
<dbReference type="Pfam" id="PF00440">
    <property type="entry name" value="TetR_N"/>
    <property type="match status" value="1"/>
</dbReference>
<proteinExistence type="predicted"/>
<dbReference type="PRINTS" id="PR00455">
    <property type="entry name" value="HTHTETR"/>
</dbReference>
<dbReference type="EMBL" id="CABWLH010000009">
    <property type="protein sequence ID" value="VXB51157.1"/>
    <property type="molecule type" value="Genomic_DNA"/>
</dbReference>
<reference evidence="5 6" key="1">
    <citation type="submission" date="2019-10" db="EMBL/GenBank/DDBJ databases">
        <authorList>
            <person name="Karimi E."/>
        </authorList>
    </citation>
    <scope>NUCLEOTIDE SEQUENCE [LARGE SCALE GENOMIC DNA]</scope>
    <source>
        <strain evidence="5">Bacillus sp. 348</strain>
    </source>
</reference>
<evidence type="ECO:0000256" key="1">
    <source>
        <dbReference type="ARBA" id="ARBA00022491"/>
    </source>
</evidence>
<organism evidence="5 6">
    <name type="scientific">Bacillus altitudinis</name>
    <dbReference type="NCBI Taxonomy" id="293387"/>
    <lineage>
        <taxon>Bacteria</taxon>
        <taxon>Bacillati</taxon>
        <taxon>Bacillota</taxon>
        <taxon>Bacilli</taxon>
        <taxon>Bacillales</taxon>
        <taxon>Bacillaceae</taxon>
        <taxon>Bacillus</taxon>
    </lineage>
</organism>
<dbReference type="InterPro" id="IPR050624">
    <property type="entry name" value="HTH-type_Tx_Regulator"/>
</dbReference>
<dbReference type="SUPFAM" id="SSF46689">
    <property type="entry name" value="Homeodomain-like"/>
    <property type="match status" value="1"/>
</dbReference>
<evidence type="ECO:0000313" key="5">
    <source>
        <dbReference type="EMBL" id="VXB51157.1"/>
    </source>
</evidence>
<dbReference type="PROSITE" id="PS50977">
    <property type="entry name" value="HTH_TETR_2"/>
    <property type="match status" value="1"/>
</dbReference>
<keyword evidence="2 3" id="KW-0238">DNA-binding</keyword>